<evidence type="ECO:0000256" key="2">
    <source>
        <dbReference type="ARBA" id="ARBA00023034"/>
    </source>
</evidence>
<comment type="subcellular location">
    <subcellularLocation>
        <location evidence="1">Golgi apparatus membrane</location>
        <topology evidence="1">Peripheral membrane protein</topology>
        <orientation evidence="1">Cytoplasmic side</orientation>
    </subcellularLocation>
</comment>
<reference evidence="5 6" key="2">
    <citation type="submission" date="2020-03" db="EMBL/GenBank/DDBJ databases">
        <authorList>
            <person name="Ichikawa N."/>
            <person name="Kimura A."/>
            <person name="Kitahashi Y."/>
            <person name="Uohara A."/>
        </authorList>
    </citation>
    <scope>NUCLEOTIDE SEQUENCE [LARGE SCALE GENOMIC DNA]</scope>
    <source>
        <strain evidence="5 6">NBRC 108639</strain>
    </source>
</reference>
<evidence type="ECO:0000256" key="3">
    <source>
        <dbReference type="ARBA" id="ARBA00023121"/>
    </source>
</evidence>
<dbReference type="Proteomes" id="UP000482800">
    <property type="component" value="Unassembled WGS sequence"/>
</dbReference>
<dbReference type="EMBL" id="BLPF01000001">
    <property type="protein sequence ID" value="GFJ77492.1"/>
    <property type="molecule type" value="Genomic_DNA"/>
</dbReference>
<reference evidence="5 6" key="1">
    <citation type="submission" date="2020-03" db="EMBL/GenBank/DDBJ databases">
        <title>Whole genome shotgun sequence of Phytohabitans houttuyneae NBRC 108639.</title>
        <authorList>
            <person name="Komaki H."/>
            <person name="Tamura T."/>
        </authorList>
    </citation>
    <scope>NUCLEOTIDE SEQUENCE [LARGE SCALE GENOMIC DNA]</scope>
    <source>
        <strain evidence="5 6">NBRC 108639</strain>
    </source>
</reference>
<evidence type="ECO:0000256" key="1">
    <source>
        <dbReference type="ARBA" id="ARBA00004255"/>
    </source>
</evidence>
<dbReference type="Gene3D" id="1.10.3630.10">
    <property type="entry name" value="yeast vps74-n-term truncation variant domain like"/>
    <property type="match status" value="1"/>
</dbReference>
<dbReference type="InterPro" id="IPR008628">
    <property type="entry name" value="GPP34-like"/>
</dbReference>
<dbReference type="AlphaFoldDB" id="A0A6V8JXN6"/>
<evidence type="ECO:0008006" key="7">
    <source>
        <dbReference type="Google" id="ProtNLM"/>
    </source>
</evidence>
<keyword evidence="3" id="KW-0446">Lipid-binding</keyword>
<comment type="caution">
    <text evidence="5">The sequence shown here is derived from an EMBL/GenBank/DDBJ whole genome shotgun (WGS) entry which is preliminary data.</text>
</comment>
<keyword evidence="4" id="KW-0472">Membrane</keyword>
<dbReference type="GO" id="GO:0012505">
    <property type="term" value="C:endomembrane system"/>
    <property type="evidence" value="ECO:0007669"/>
    <property type="project" value="UniProtKB-ARBA"/>
</dbReference>
<sequence length="177" mass="19400">MLAELLYLQKIVVQAGRVYVVTTSAPGDALAHRVLAEVAAERGAVAVGTWLTVLGQDSYEQVAERLERNGRVRAQVSRRRLVMAQTRYVPTDVNEAGWPAARLSLALRQRRRLAAQDEALAALMWATGLDRYVLDGAPAHAYTQLRALVSHHLWPPMAELAQHTHAAVGKAVAAHRS</sequence>
<gene>
    <name evidence="5" type="ORF">Phou_016720</name>
</gene>
<protein>
    <recommendedName>
        <fullName evidence="7">Golgi phosphoprotein 3 GPP34</fullName>
    </recommendedName>
</protein>
<name>A0A6V8JXN6_9ACTN</name>
<dbReference type="Pfam" id="PF05719">
    <property type="entry name" value="GPP34"/>
    <property type="match status" value="1"/>
</dbReference>
<evidence type="ECO:0000313" key="5">
    <source>
        <dbReference type="EMBL" id="GFJ77492.1"/>
    </source>
</evidence>
<dbReference type="GO" id="GO:0005737">
    <property type="term" value="C:cytoplasm"/>
    <property type="evidence" value="ECO:0007669"/>
    <property type="project" value="UniProtKB-ARBA"/>
</dbReference>
<keyword evidence="2" id="KW-0333">Golgi apparatus</keyword>
<evidence type="ECO:0000256" key="4">
    <source>
        <dbReference type="ARBA" id="ARBA00023136"/>
    </source>
</evidence>
<proteinExistence type="predicted"/>
<dbReference type="GO" id="GO:0070273">
    <property type="term" value="F:phosphatidylinositol-4-phosphate binding"/>
    <property type="evidence" value="ECO:0007669"/>
    <property type="project" value="InterPro"/>
</dbReference>
<organism evidence="5 6">
    <name type="scientific">Phytohabitans houttuyneae</name>
    <dbReference type="NCBI Taxonomy" id="1076126"/>
    <lineage>
        <taxon>Bacteria</taxon>
        <taxon>Bacillati</taxon>
        <taxon>Actinomycetota</taxon>
        <taxon>Actinomycetes</taxon>
        <taxon>Micromonosporales</taxon>
        <taxon>Micromonosporaceae</taxon>
    </lineage>
</organism>
<dbReference type="InterPro" id="IPR038261">
    <property type="entry name" value="GPP34-like_sf"/>
</dbReference>
<keyword evidence="6" id="KW-1185">Reference proteome</keyword>
<accession>A0A6V8JXN6</accession>
<evidence type="ECO:0000313" key="6">
    <source>
        <dbReference type="Proteomes" id="UP000482800"/>
    </source>
</evidence>